<proteinExistence type="predicted"/>
<feature type="domain" description="NAD-glutamate dehydrogenase catalytic" evidence="2">
    <location>
        <begin position="755"/>
        <end position="1250"/>
    </location>
</feature>
<gene>
    <name evidence="7" type="ORF">PQU98_11560</name>
</gene>
<dbReference type="InterPro" id="IPR028971">
    <property type="entry name" value="NAD-GDH_cat"/>
</dbReference>
<accession>A0ABT5HKL7</accession>
<evidence type="ECO:0000259" key="2">
    <source>
        <dbReference type="Pfam" id="PF05088"/>
    </source>
</evidence>
<dbReference type="Pfam" id="PF21079">
    <property type="entry name" value="GDH_HM2"/>
    <property type="match status" value="1"/>
</dbReference>
<dbReference type="InterPro" id="IPR049059">
    <property type="entry name" value="NAD_Glu_DH_HM1"/>
</dbReference>
<dbReference type="Pfam" id="PF21078">
    <property type="entry name" value="GDH_HM3"/>
    <property type="match status" value="1"/>
</dbReference>
<evidence type="ECO:0000313" key="8">
    <source>
        <dbReference type="Proteomes" id="UP001218579"/>
    </source>
</evidence>
<dbReference type="Proteomes" id="UP001218579">
    <property type="component" value="Unassembled WGS sequence"/>
</dbReference>
<dbReference type="InterPro" id="IPR049058">
    <property type="entry name" value="NAD_Glu_DH_HM2"/>
</dbReference>
<sequence length="1649" mass="182439">MDDNTPRLQDAAKLNTPNLKTLADSFAKALEMTGADDLSPAQLSFIRQIIEDYEPEELPDIALSDLGRVIADFWALGNVRLGGNQVVKSLTPSPAGPGRSHVYDILSIIQSDAPFIVESLMGELIDQGVSIRSMFHPVVSVGRDSEGRRSDDGASKESMIMVFIERQPVEVHVRILEGVEKTLNDLRLAVLDFPRMLKLLAQEISALEALKTHQTLTLDPATLEENLAFLRWVQNNHFVFLGAKGYVYPRDADGGYTQEGPLNLLQDGYGILRDADRPILRRSSEPAVLNAQILNQLENSEPVTVAKANIKARVHRRVYMDYIGIKRYGADGQPSGEIRFVGLFTSEAYDRPAFEVPLIRKKADYVLSESKVIGFNNGGYADKRLRNIIETYPRDELFQMEAADLLRIARGILHLSDRPRVRVFTRTDPFDRFISVLVYIPRELYQVSLHGRIGARLADAFMGRVSAVYPYVADTLLSCLHYIIGVNPGDHFDPSVADLESDIENLTRAWPQKVEALIHEGDPQTILGLEAFPGDIRWHSWARALPAGYQERYDAYEAVKDIWYLSRLEAPSPLNLRAYQRLEDSETQFAFKLYQRARTPIALADILPILDNMGLKTLEEDGSEIIVGDGDGKTYFWVREFIVHSPTRISDFAGFKQRFEQGALALWQGLTENDGFNALLVTGADWRQTALLRALCLYRQQSGLDPSQDVQQQALRENRDVTEALWRYFELKFAPDGGGDVAIRQSEVGAAKTKIDTLLQAVSNFEQDRVLRRLAALIGAMVRTNYYQTDGDGQPKTYISFKIKSRDLIDLPEPKPFREIFVWSPDVNGVHLRFGPVARGGLRWSDRKDDFRTEVLGLVKAQQVKNAVIVPVGSKGGFYPKSLPKGGTPDAVRNEAIRAYKTFLSGLLDLTDNIGPKGEIVHPVAVVMWDEPDPYLVVAADKGTATFSDIANGVSADYGFWLGDAFASGGSVGYDHKAMGITARGAWEAVKRHFRERGKDIQSEPFTVVGVGDMSGDVFGNGLLLSRQTKLVAAFDHRDIFIDPNPDAAASFTERERLFALPRSSWQDYDKSLISKGGGVFSRGLKSIDLTPEIKALLGIEADAVSPFDLMQAILKAEAELLYFGGIGTYIKAPAQSHLEVGDKANDAIRIDATDLRVKVIGEGANLGMTQAGRIAAAQNGVRLNTDAIDNSAGVDCSDHEVNIKILLGSLVTNGRLTMPERDALLASMTDDVASHVLQHNYRQTLTLTLQEASAYGDNGAAQMFMSGLEARGKLDRKVEGLPSNAVLEARKAQNQGLFRPELAVTTAYAKIVLFDDIVASSAPDDAAFERMLIDYFPTALHGYVTEINEHRLKREIIATVLANDIVNMTGASFPARLMKSAGVDARAFVLAFEAARRLFGLNALWDQVSARDNIIPAAAQTALYQEIALFLRRQTYWLARRFGMEGKTVDELVSDYQAGVTELLAHGPDLISVYDSGNVTRRLERLKAAGADEALADRIAYLRSFTSATDIIDLAVKHGFDLKAVARLYYLAGERFGFDRLRAGANELFSADPWDRMALRRLTEDLLAEHKSVVAAVLSGVTNLTDPAGQLSDWAEANKALSDPARQVIEDIEQSTQGAEASWTFAKLTIVNAVLREWVNRLQEAQSA</sequence>
<dbReference type="InterPro" id="IPR024727">
    <property type="entry name" value="NAD_Glu_DH_N_ACT1"/>
</dbReference>
<evidence type="ECO:0000259" key="6">
    <source>
        <dbReference type="Pfam" id="PF21077"/>
    </source>
</evidence>
<dbReference type="Pfam" id="PF21076">
    <property type="entry name" value="GDH_ACT2"/>
    <property type="match status" value="1"/>
</dbReference>
<dbReference type="InterPro" id="IPR049056">
    <property type="entry name" value="NAD_Glu_DH_HM3"/>
</dbReference>
<evidence type="ECO:0000259" key="5">
    <source>
        <dbReference type="Pfam" id="PF21076"/>
    </source>
</evidence>
<dbReference type="EMBL" id="JAQQKV010000002">
    <property type="protein sequence ID" value="MDC7676772.1"/>
    <property type="molecule type" value="Genomic_DNA"/>
</dbReference>
<dbReference type="InterPro" id="IPR007780">
    <property type="entry name" value="NAD_Glu_DH_bac"/>
</dbReference>
<evidence type="ECO:0000259" key="4">
    <source>
        <dbReference type="Pfam" id="PF21075"/>
    </source>
</evidence>
<evidence type="ECO:0000256" key="1">
    <source>
        <dbReference type="ARBA" id="ARBA00023002"/>
    </source>
</evidence>
<dbReference type="PANTHER" id="PTHR43403">
    <property type="entry name" value="NAD-SPECIFIC GLUTAMATE DEHYDROGENASE"/>
    <property type="match status" value="1"/>
</dbReference>
<dbReference type="PANTHER" id="PTHR43403:SF1">
    <property type="entry name" value="NAD-SPECIFIC GLUTAMATE DEHYDROGENASE"/>
    <property type="match status" value="1"/>
</dbReference>
<dbReference type="Pfam" id="PF21074">
    <property type="entry name" value="GDH_C"/>
    <property type="match status" value="1"/>
</dbReference>
<comment type="caution">
    <text evidence="7">The sequence shown here is derived from an EMBL/GenBank/DDBJ whole genome shotgun (WGS) entry which is preliminary data.</text>
</comment>
<feature type="domain" description="NAD-glutamate dehydrogenase N-terminal ACT1" evidence="4">
    <location>
        <begin position="45"/>
        <end position="173"/>
    </location>
</feature>
<organism evidence="7 8">
    <name type="scientific">Asticcacaulis machinosus</name>
    <dbReference type="NCBI Taxonomy" id="2984211"/>
    <lineage>
        <taxon>Bacteria</taxon>
        <taxon>Pseudomonadati</taxon>
        <taxon>Pseudomonadota</taxon>
        <taxon>Alphaproteobacteria</taxon>
        <taxon>Caulobacterales</taxon>
        <taxon>Caulobacteraceae</taxon>
        <taxon>Asticcacaulis</taxon>
    </lineage>
</organism>
<dbReference type="InterPro" id="IPR048381">
    <property type="entry name" value="GDH_C"/>
</dbReference>
<feature type="domain" description="NAD-specific glutamate dehydrogenase C-terminal" evidence="3">
    <location>
        <begin position="1295"/>
        <end position="1633"/>
    </location>
</feature>
<dbReference type="Pfam" id="PF21075">
    <property type="entry name" value="GDH_ACT1"/>
    <property type="match status" value="1"/>
</dbReference>
<keyword evidence="1" id="KW-0560">Oxidoreductase</keyword>
<dbReference type="InterPro" id="IPR046346">
    <property type="entry name" value="Aminoacid_DH-like_N_sf"/>
</dbReference>
<keyword evidence="8" id="KW-1185">Reference proteome</keyword>
<dbReference type="InterPro" id="IPR036291">
    <property type="entry name" value="NAD(P)-bd_dom_sf"/>
</dbReference>
<dbReference type="InterPro" id="IPR049064">
    <property type="entry name" value="NAD_Glu_DH_ACT3"/>
</dbReference>
<feature type="domain" description="NAD-glutamate dehydrogenase ACT3" evidence="6">
    <location>
        <begin position="574"/>
        <end position="646"/>
    </location>
</feature>
<feature type="domain" description="NAD-glutamate dehydrogenase ACT2" evidence="5">
    <location>
        <begin position="422"/>
        <end position="510"/>
    </location>
</feature>
<protein>
    <submittedName>
        <fullName evidence="7">NAD-glutamate dehydrogenase</fullName>
    </submittedName>
</protein>
<dbReference type="InterPro" id="IPR049062">
    <property type="entry name" value="NAD_Glu_DH_ACT2"/>
</dbReference>
<dbReference type="Gene3D" id="3.40.50.720">
    <property type="entry name" value="NAD(P)-binding Rossmann-like Domain"/>
    <property type="match status" value="1"/>
</dbReference>
<name>A0ABT5HKL7_9CAUL</name>
<dbReference type="PIRSF" id="PIRSF036761">
    <property type="entry name" value="GDH_Mll4104"/>
    <property type="match status" value="1"/>
</dbReference>
<dbReference type="SUPFAM" id="SSF51735">
    <property type="entry name" value="NAD(P)-binding Rossmann-fold domains"/>
    <property type="match status" value="1"/>
</dbReference>
<evidence type="ECO:0000259" key="3">
    <source>
        <dbReference type="Pfam" id="PF21074"/>
    </source>
</evidence>
<dbReference type="Pfam" id="PF21073">
    <property type="entry name" value="GDH_HM1"/>
    <property type="match status" value="1"/>
</dbReference>
<evidence type="ECO:0000313" key="7">
    <source>
        <dbReference type="EMBL" id="MDC7676772.1"/>
    </source>
</evidence>
<dbReference type="RefSeq" id="WP_272745096.1">
    <property type="nucleotide sequence ID" value="NZ_JAQQKV010000002.1"/>
</dbReference>
<dbReference type="Pfam" id="PF05088">
    <property type="entry name" value="Bac_GDH_CD"/>
    <property type="match status" value="1"/>
</dbReference>
<dbReference type="SUPFAM" id="SSF53223">
    <property type="entry name" value="Aminoacid dehydrogenase-like, N-terminal domain"/>
    <property type="match status" value="1"/>
</dbReference>
<dbReference type="Pfam" id="PF21077">
    <property type="entry name" value="GDH_ACT3"/>
    <property type="match status" value="1"/>
</dbReference>
<reference evidence="7 8" key="1">
    <citation type="submission" date="2023-01" db="EMBL/GenBank/DDBJ databases">
        <title>Novel species of the genus Asticcacaulis isolated from rivers.</title>
        <authorList>
            <person name="Lu H."/>
        </authorList>
    </citation>
    <scope>NUCLEOTIDE SEQUENCE [LARGE SCALE GENOMIC DNA]</scope>
    <source>
        <strain evidence="7 8">LKC15W</strain>
    </source>
</reference>